<comment type="similarity">
    <text evidence="1">Belongs to the Mg-chelatase subunits D/I family. ComM subfamily.</text>
</comment>
<evidence type="ECO:0000313" key="4">
    <source>
        <dbReference type="Proteomes" id="UP000320679"/>
    </source>
</evidence>
<dbReference type="InterPro" id="IPR004482">
    <property type="entry name" value="Mg_chelat-rel"/>
</dbReference>
<evidence type="ECO:0000313" key="3">
    <source>
        <dbReference type="EMBL" id="TET45220.1"/>
    </source>
</evidence>
<dbReference type="InterPro" id="IPR025158">
    <property type="entry name" value="Mg_chelat-rel_C"/>
</dbReference>
<dbReference type="NCBIfam" id="TIGR00368">
    <property type="entry name" value="YifB family Mg chelatase-like AAA ATPase"/>
    <property type="match status" value="1"/>
</dbReference>
<dbReference type="Pfam" id="PF13541">
    <property type="entry name" value="ChlI"/>
    <property type="match status" value="1"/>
</dbReference>
<accession>A0A523URR0</accession>
<dbReference type="EMBL" id="SOJK01000177">
    <property type="protein sequence ID" value="TET45220.1"/>
    <property type="molecule type" value="Genomic_DNA"/>
</dbReference>
<dbReference type="Gene3D" id="3.40.50.300">
    <property type="entry name" value="P-loop containing nucleotide triphosphate hydrolases"/>
    <property type="match status" value="1"/>
</dbReference>
<dbReference type="InterPro" id="IPR003593">
    <property type="entry name" value="AAA+_ATPase"/>
</dbReference>
<dbReference type="InterPro" id="IPR045006">
    <property type="entry name" value="CHLI-like"/>
</dbReference>
<dbReference type="InterPro" id="IPR014721">
    <property type="entry name" value="Ribsml_uS5_D2-typ_fold_subgr"/>
</dbReference>
<evidence type="ECO:0000259" key="2">
    <source>
        <dbReference type="SMART" id="SM00382"/>
    </source>
</evidence>
<organism evidence="3 4">
    <name type="scientific">Aerophobetes bacterium</name>
    <dbReference type="NCBI Taxonomy" id="2030807"/>
    <lineage>
        <taxon>Bacteria</taxon>
        <taxon>Candidatus Aerophobota</taxon>
    </lineage>
</organism>
<dbReference type="Gene3D" id="3.30.230.10">
    <property type="match status" value="1"/>
</dbReference>
<keyword evidence="3" id="KW-0547">Nucleotide-binding</keyword>
<name>A0A523URR0_UNCAE</name>
<dbReference type="InterPro" id="IPR000523">
    <property type="entry name" value="Mg_chelatse_chII-like_cat_dom"/>
</dbReference>
<feature type="non-terminal residue" evidence="3">
    <location>
        <position position="1"/>
    </location>
</feature>
<dbReference type="GO" id="GO:0005524">
    <property type="term" value="F:ATP binding"/>
    <property type="evidence" value="ECO:0007669"/>
    <property type="project" value="UniProtKB-KW"/>
</dbReference>
<dbReference type="SUPFAM" id="SSF54211">
    <property type="entry name" value="Ribosomal protein S5 domain 2-like"/>
    <property type="match status" value="1"/>
</dbReference>
<dbReference type="Pfam" id="PF13335">
    <property type="entry name" value="Mg_chelatase_C"/>
    <property type="match status" value="1"/>
</dbReference>
<dbReference type="PANTHER" id="PTHR32039:SF7">
    <property type="entry name" value="COMPETENCE PROTEIN COMM"/>
    <property type="match status" value="1"/>
</dbReference>
<dbReference type="InterPro" id="IPR020568">
    <property type="entry name" value="Ribosomal_Su5_D2-typ_SF"/>
</dbReference>
<evidence type="ECO:0000256" key="1">
    <source>
        <dbReference type="ARBA" id="ARBA00006354"/>
    </source>
</evidence>
<gene>
    <name evidence="3" type="ORF">E3J59_04140</name>
</gene>
<comment type="caution">
    <text evidence="3">The sequence shown here is derived from an EMBL/GenBank/DDBJ whole genome shotgun (WGS) entry which is preliminary data.</text>
</comment>
<dbReference type="InterPro" id="IPR027417">
    <property type="entry name" value="P-loop_NTPase"/>
</dbReference>
<dbReference type="AlphaFoldDB" id="A0A523URR0"/>
<keyword evidence="3" id="KW-0067">ATP-binding</keyword>
<dbReference type="PANTHER" id="PTHR32039">
    <property type="entry name" value="MAGNESIUM-CHELATASE SUBUNIT CHLI"/>
    <property type="match status" value="1"/>
</dbReference>
<dbReference type="SUPFAM" id="SSF52540">
    <property type="entry name" value="P-loop containing nucleoside triphosphate hydrolases"/>
    <property type="match status" value="1"/>
</dbReference>
<dbReference type="SMART" id="SM00382">
    <property type="entry name" value="AAA"/>
    <property type="match status" value="1"/>
</dbReference>
<feature type="domain" description="AAA+ ATPase" evidence="2">
    <location>
        <begin position="194"/>
        <end position="377"/>
    </location>
</feature>
<protein>
    <submittedName>
        <fullName evidence="3">ATP-binding protein</fullName>
    </submittedName>
</protein>
<proteinExistence type="inferred from homology"/>
<dbReference type="Pfam" id="PF01078">
    <property type="entry name" value="Mg_chelatase"/>
    <property type="match status" value="1"/>
</dbReference>
<dbReference type="Proteomes" id="UP000320679">
    <property type="component" value="Unassembled WGS sequence"/>
</dbReference>
<sequence length="492" mass="54169">VEVDLARGLPRFNIVGLPDVAVKEARERVTSAIKNSQFDFPLRRITVNLAPADIKKEGSSLDLPIALGILKATGALKKDELPKYSILGELALDGSVRRINGALPVALKLKEEGGRSLILPEANAKEAAVVREVDVFPVRSLTQAVEFLTAEISLSPYRSDLEEVLGEVSSYEVDFSEVKGQEYVKRALEIAAAGSHNILMIGPPGAGKTMLARRLPTILPDLTLEEAIGTTKLYSVAGLLGINQPLIGRRPFRSPHHTVSEAGLVGGGRIPRPGEISLSHNGVLFLDELSEFPRHVLESLRQPLEDGLVTVSRALTSVTYPARFMLVGAMNPCPCGYFGDTRRECSCTPLEIQKHLNKISGPLLDRIDMHIQVAALRKDDLLGKGVGEASCEIRKRVNGARKIQLKRFQKANLFSNAQMGHRDMEKFSLPQPEAKQLLRSAISELGLSARAYHRVLKISRTIADLEKEEKVLTSHISEALQYRCLDRELWRR</sequence>
<reference evidence="3 4" key="1">
    <citation type="submission" date="2019-03" db="EMBL/GenBank/DDBJ databases">
        <title>Metabolic potential of uncultured bacteria and archaea associated with petroleum seepage in deep-sea sediments.</title>
        <authorList>
            <person name="Dong X."/>
            <person name="Hubert C."/>
        </authorList>
    </citation>
    <scope>NUCLEOTIDE SEQUENCE [LARGE SCALE GENOMIC DNA]</scope>
    <source>
        <strain evidence="3">E29_bin78</strain>
    </source>
</reference>